<accession>A0A931IID9</accession>
<dbReference type="Pfam" id="PF02958">
    <property type="entry name" value="EcKL"/>
    <property type="match status" value="1"/>
</dbReference>
<protein>
    <submittedName>
        <fullName evidence="2">Phosphotransferase</fullName>
    </submittedName>
</protein>
<evidence type="ECO:0000259" key="1">
    <source>
        <dbReference type="SMART" id="SM00587"/>
    </source>
</evidence>
<organism evidence="2 3">
    <name type="scientific">Nocardia bovistercoris</name>
    <dbReference type="NCBI Taxonomy" id="2785916"/>
    <lineage>
        <taxon>Bacteria</taxon>
        <taxon>Bacillati</taxon>
        <taxon>Actinomycetota</taxon>
        <taxon>Actinomycetes</taxon>
        <taxon>Mycobacteriales</taxon>
        <taxon>Nocardiaceae</taxon>
        <taxon>Nocardia</taxon>
    </lineage>
</organism>
<comment type="caution">
    <text evidence="2">The sequence shown here is derived from an EMBL/GenBank/DDBJ whole genome shotgun (WGS) entry which is preliminary data.</text>
</comment>
<dbReference type="SUPFAM" id="SSF56112">
    <property type="entry name" value="Protein kinase-like (PK-like)"/>
    <property type="match status" value="1"/>
</dbReference>
<dbReference type="InterPro" id="IPR004119">
    <property type="entry name" value="EcKL"/>
</dbReference>
<dbReference type="PANTHER" id="PTHR23020:SF41">
    <property type="entry name" value="AMINOGLYCOSIDE PHOSPHOTRANSFERASE DOMAIN-CONTAINING PROTEIN"/>
    <property type="match status" value="1"/>
</dbReference>
<dbReference type="InterPro" id="IPR015897">
    <property type="entry name" value="CHK_kinase-like"/>
</dbReference>
<reference evidence="2" key="1">
    <citation type="submission" date="2020-11" db="EMBL/GenBank/DDBJ databases">
        <title>Nocardia NEAU-351.nov., a novel actinomycete isolated from the cow dung.</title>
        <authorList>
            <person name="Zhang X."/>
        </authorList>
    </citation>
    <scope>NUCLEOTIDE SEQUENCE</scope>
    <source>
        <strain evidence="2">NEAU-351</strain>
    </source>
</reference>
<gene>
    <name evidence="2" type="ORF">IT779_28660</name>
</gene>
<feature type="domain" description="CHK kinase-like" evidence="1">
    <location>
        <begin position="123"/>
        <end position="296"/>
    </location>
</feature>
<dbReference type="Gene3D" id="3.90.1200.10">
    <property type="match status" value="1"/>
</dbReference>
<dbReference type="EMBL" id="JADMLG010000014">
    <property type="protein sequence ID" value="MBH0780250.1"/>
    <property type="molecule type" value="Genomic_DNA"/>
</dbReference>
<dbReference type="InterPro" id="IPR011009">
    <property type="entry name" value="Kinase-like_dom_sf"/>
</dbReference>
<keyword evidence="3" id="KW-1185">Reference proteome</keyword>
<dbReference type="InterPro" id="IPR052961">
    <property type="entry name" value="Oxido-Kinase-like_Enzymes"/>
</dbReference>
<dbReference type="PANTHER" id="PTHR23020">
    <property type="entry name" value="UNCHARACTERIZED NUCLEAR HORMONE RECEPTOR-RELATED"/>
    <property type="match status" value="1"/>
</dbReference>
<dbReference type="AlphaFoldDB" id="A0A931IID9"/>
<dbReference type="SMART" id="SM00587">
    <property type="entry name" value="CHK"/>
    <property type="match status" value="1"/>
</dbReference>
<sequence>MTSATTPIPATVADLDARWLTSVLREHDGIADTARVLDLRAERIAEDTGFSSVLYRLHLTGVDVPASVIAKLPATNEARGAMQMLGGYAREIAFYRDIVGRAPMNTARVYAARIDDETGDFVLILEDLRDWDNADHLAGLSLGRTRRCLAELAGLHAWSAEHADALERFPSFDIPMTREIMPSVFAAGWQVYRKQTTRPIPPVVAAHAERFVERSAVAVPELARRSTLVHGDIRADNMFFDGDDLKIVDFQMAARGAGAVDVAYLLSQGLTTADRSGRDEALLREYLDALAAHGMRDYTFDEAWRHYRLAAAYMIVLPVAILISWDSLGSRSRDLCVTLADRAVATIDEIDATEVFA</sequence>
<dbReference type="Proteomes" id="UP000655751">
    <property type="component" value="Unassembled WGS sequence"/>
</dbReference>
<evidence type="ECO:0000313" key="2">
    <source>
        <dbReference type="EMBL" id="MBH0780250.1"/>
    </source>
</evidence>
<name>A0A931IID9_9NOCA</name>
<proteinExistence type="predicted"/>
<dbReference type="RefSeq" id="WP_196152556.1">
    <property type="nucleotide sequence ID" value="NZ_JADMLG010000014.1"/>
</dbReference>
<evidence type="ECO:0000313" key="3">
    <source>
        <dbReference type="Proteomes" id="UP000655751"/>
    </source>
</evidence>